<gene>
    <name evidence="2" type="ORF">NPIL_227291</name>
</gene>
<proteinExistence type="predicted"/>
<accession>A0A8X6T6P8</accession>
<evidence type="ECO:0000313" key="3">
    <source>
        <dbReference type="Proteomes" id="UP000887013"/>
    </source>
</evidence>
<dbReference type="Pfam" id="PF18701">
    <property type="entry name" value="DUF5641"/>
    <property type="match status" value="1"/>
</dbReference>
<evidence type="ECO:0000313" key="2">
    <source>
        <dbReference type="EMBL" id="GFS77722.1"/>
    </source>
</evidence>
<name>A0A8X6T6P8_NEPPI</name>
<dbReference type="Proteomes" id="UP000887013">
    <property type="component" value="Unassembled WGS sequence"/>
</dbReference>
<keyword evidence="3" id="KW-1185">Reference proteome</keyword>
<organism evidence="2 3">
    <name type="scientific">Nephila pilipes</name>
    <name type="common">Giant wood spider</name>
    <name type="synonym">Nephila maculata</name>
    <dbReference type="NCBI Taxonomy" id="299642"/>
    <lineage>
        <taxon>Eukaryota</taxon>
        <taxon>Metazoa</taxon>
        <taxon>Ecdysozoa</taxon>
        <taxon>Arthropoda</taxon>
        <taxon>Chelicerata</taxon>
        <taxon>Arachnida</taxon>
        <taxon>Araneae</taxon>
        <taxon>Araneomorphae</taxon>
        <taxon>Entelegynae</taxon>
        <taxon>Araneoidea</taxon>
        <taxon>Nephilidae</taxon>
        <taxon>Nephila</taxon>
    </lineage>
</organism>
<sequence length="90" mass="10100">MLTVCYKNAYRESTSLLNAIHSLQNRGKNSNSNIKVRDAVIIKEDNAPPDVDLGKVLSTHPGKDGMVRVVTLKTLKWFFKRPTVKTLCIT</sequence>
<comment type="caution">
    <text evidence="2">The sequence shown here is derived from an EMBL/GenBank/DDBJ whole genome shotgun (WGS) entry which is preliminary data.</text>
</comment>
<dbReference type="EMBL" id="BMAW01002265">
    <property type="protein sequence ID" value="GFS77722.1"/>
    <property type="molecule type" value="Genomic_DNA"/>
</dbReference>
<reference evidence="2" key="1">
    <citation type="submission" date="2020-08" db="EMBL/GenBank/DDBJ databases">
        <title>Multicomponent nature underlies the extraordinary mechanical properties of spider dragline silk.</title>
        <authorList>
            <person name="Kono N."/>
            <person name="Nakamura H."/>
            <person name="Mori M."/>
            <person name="Yoshida Y."/>
            <person name="Ohtoshi R."/>
            <person name="Malay A.D."/>
            <person name="Moran D.A.P."/>
            <person name="Tomita M."/>
            <person name="Numata K."/>
            <person name="Arakawa K."/>
        </authorList>
    </citation>
    <scope>NUCLEOTIDE SEQUENCE</scope>
</reference>
<protein>
    <recommendedName>
        <fullName evidence="1">DUF5641 domain-containing protein</fullName>
    </recommendedName>
</protein>
<evidence type="ECO:0000259" key="1">
    <source>
        <dbReference type="Pfam" id="PF18701"/>
    </source>
</evidence>
<feature type="domain" description="DUF5641" evidence="1">
    <location>
        <begin position="20"/>
        <end position="88"/>
    </location>
</feature>
<dbReference type="InterPro" id="IPR040676">
    <property type="entry name" value="DUF5641"/>
</dbReference>
<dbReference type="OrthoDB" id="6425543at2759"/>
<dbReference type="AlphaFoldDB" id="A0A8X6T6P8"/>